<protein>
    <submittedName>
        <fullName evidence="1">Uncharacterized protein</fullName>
    </submittedName>
</protein>
<name>A0ABS6XYH9_9FLAO</name>
<organism evidence="1 2">
    <name type="scientific">Flavobacterium taihuense</name>
    <dbReference type="NCBI Taxonomy" id="2857508"/>
    <lineage>
        <taxon>Bacteria</taxon>
        <taxon>Pseudomonadati</taxon>
        <taxon>Bacteroidota</taxon>
        <taxon>Flavobacteriia</taxon>
        <taxon>Flavobacteriales</taxon>
        <taxon>Flavobacteriaceae</taxon>
        <taxon>Flavobacterium</taxon>
    </lineage>
</organism>
<evidence type="ECO:0000313" key="2">
    <source>
        <dbReference type="Proteomes" id="UP000812031"/>
    </source>
</evidence>
<accession>A0ABS6XYH9</accession>
<sequence length="155" mass="18000">MPYGRNANRDDLSLVLIENKGTCSSKHAFLKEVANQNKIPNVKLIIGIYKMNESNTKIGKILTDNNIDFIPEAHCYLNISGERFDFTTRSSNFTKIKDDLLKEIEIEPYQVGEFKIKFHKNFIKKWLSDSNATITFEQLWAIREQCIIYLSQGYL</sequence>
<comment type="caution">
    <text evidence="1">The sequence shown here is derived from an EMBL/GenBank/DDBJ whole genome shotgun (WGS) entry which is preliminary data.</text>
</comment>
<dbReference type="Proteomes" id="UP000812031">
    <property type="component" value="Unassembled WGS sequence"/>
</dbReference>
<evidence type="ECO:0000313" key="1">
    <source>
        <dbReference type="EMBL" id="MBW4361731.1"/>
    </source>
</evidence>
<keyword evidence="2" id="KW-1185">Reference proteome</keyword>
<gene>
    <name evidence="1" type="ORF">KZH69_14655</name>
</gene>
<dbReference type="EMBL" id="JAHWYN010000014">
    <property type="protein sequence ID" value="MBW4361731.1"/>
    <property type="molecule type" value="Genomic_DNA"/>
</dbReference>
<reference evidence="1 2" key="1">
    <citation type="submission" date="2021-07" db="EMBL/GenBank/DDBJ databases">
        <title>Flavobacterium sp. nov. isolated from sediment on the Taihu Lake.</title>
        <authorList>
            <person name="Qu J.-H."/>
        </authorList>
    </citation>
    <scope>NUCLEOTIDE SEQUENCE [LARGE SCALE GENOMIC DNA]</scope>
    <source>
        <strain evidence="1 2">NAS39</strain>
    </source>
</reference>
<proteinExistence type="predicted"/>